<dbReference type="GeneTree" id="ENSGT00940000170215"/>
<evidence type="ECO:0000256" key="1">
    <source>
        <dbReference type="ARBA" id="ARBA00039658"/>
    </source>
</evidence>
<dbReference type="InterPro" id="IPR001584">
    <property type="entry name" value="Integrase_cat-core"/>
</dbReference>
<feature type="domain" description="Integrase catalytic" evidence="2">
    <location>
        <begin position="97"/>
        <end position="256"/>
    </location>
</feature>
<dbReference type="InterPro" id="IPR050951">
    <property type="entry name" value="Retrovirus_Pol_polyprotein"/>
</dbReference>
<dbReference type="InParanoid" id="A0A669AV65"/>
<evidence type="ECO:0000313" key="4">
    <source>
        <dbReference type="Proteomes" id="UP000005207"/>
    </source>
</evidence>
<organism evidence="3 4">
    <name type="scientific">Oreochromis niloticus</name>
    <name type="common">Nile tilapia</name>
    <name type="synonym">Tilapia nilotica</name>
    <dbReference type="NCBI Taxonomy" id="8128"/>
    <lineage>
        <taxon>Eukaryota</taxon>
        <taxon>Metazoa</taxon>
        <taxon>Chordata</taxon>
        <taxon>Craniata</taxon>
        <taxon>Vertebrata</taxon>
        <taxon>Euteleostomi</taxon>
        <taxon>Actinopterygii</taxon>
        <taxon>Neopterygii</taxon>
        <taxon>Teleostei</taxon>
        <taxon>Neoteleostei</taxon>
        <taxon>Acanthomorphata</taxon>
        <taxon>Ovalentaria</taxon>
        <taxon>Cichlomorphae</taxon>
        <taxon>Cichliformes</taxon>
        <taxon>Cichlidae</taxon>
        <taxon>African cichlids</taxon>
        <taxon>Pseudocrenilabrinae</taxon>
        <taxon>Oreochromini</taxon>
        <taxon>Oreochromis</taxon>
    </lineage>
</organism>
<dbReference type="Pfam" id="PF17921">
    <property type="entry name" value="Integrase_H2C2"/>
    <property type="match status" value="1"/>
</dbReference>
<dbReference type="OMA" id="YAVKFSI"/>
<reference evidence="3" key="3">
    <citation type="submission" date="2025-09" db="UniProtKB">
        <authorList>
            <consortium name="Ensembl"/>
        </authorList>
    </citation>
    <scope>IDENTIFICATION</scope>
</reference>
<keyword evidence="4" id="KW-1185">Reference proteome</keyword>
<dbReference type="PROSITE" id="PS50994">
    <property type="entry name" value="INTEGRASE"/>
    <property type="match status" value="1"/>
</dbReference>
<dbReference type="SUPFAM" id="SSF53098">
    <property type="entry name" value="Ribonuclease H-like"/>
    <property type="match status" value="1"/>
</dbReference>
<dbReference type="InterPro" id="IPR012337">
    <property type="entry name" value="RNaseH-like_sf"/>
</dbReference>
<dbReference type="Proteomes" id="UP000005207">
    <property type="component" value="Linkage group LG12"/>
</dbReference>
<protein>
    <recommendedName>
        <fullName evidence="1">Gypsy retrotransposon integrase-like protein 1</fullName>
    </recommendedName>
</protein>
<dbReference type="Ensembl" id="ENSONIT00000079515.1">
    <property type="protein sequence ID" value="ENSONIP00000026929.1"/>
    <property type="gene ID" value="ENSONIG00000038005.1"/>
</dbReference>
<dbReference type="Gene3D" id="1.10.340.70">
    <property type="match status" value="1"/>
</dbReference>
<sequence length="282" mass="32369">MENKYEELLMFLSVGSYPSEYDKSQRQTLRRYSAKFRLKGGVLLFGNRRVIKTKEEAMGLFQEFHSSPIGGHTGVLKTRTAMCSRFYWYGMSVDIVNWVSHVWELIGIDLTGPLPKTSSGFQYIMTATDYFSKWVEAFPLKSKSAAEVAHQLCSIIYRHGCPKRILSDQGREFVNELNSRLCSLMKIDRSVTAAYHPQTNGLDEKTNDNIKRALRKLVNSQQNDWDVYLDATLFSLRSKVHTTTKYTPFRLMYGREATYPSEVPVEVPSSTHIGCKETCNMH</sequence>
<name>A0A669AV65_ORENI</name>
<accession>A0A669AV65</accession>
<dbReference type="PANTHER" id="PTHR37984:SF5">
    <property type="entry name" value="PROTEIN NYNRIN-LIKE"/>
    <property type="match status" value="1"/>
</dbReference>
<dbReference type="InterPro" id="IPR036397">
    <property type="entry name" value="RNaseH_sf"/>
</dbReference>
<evidence type="ECO:0000259" key="2">
    <source>
        <dbReference type="PROSITE" id="PS50994"/>
    </source>
</evidence>
<dbReference type="Pfam" id="PF00665">
    <property type="entry name" value="rve"/>
    <property type="match status" value="1"/>
</dbReference>
<dbReference type="GO" id="GO:0015074">
    <property type="term" value="P:DNA integration"/>
    <property type="evidence" value="ECO:0007669"/>
    <property type="project" value="InterPro"/>
</dbReference>
<proteinExistence type="predicted"/>
<dbReference type="GO" id="GO:0003676">
    <property type="term" value="F:nucleic acid binding"/>
    <property type="evidence" value="ECO:0007669"/>
    <property type="project" value="InterPro"/>
</dbReference>
<dbReference type="InterPro" id="IPR041588">
    <property type="entry name" value="Integrase_H2C2"/>
</dbReference>
<dbReference type="PANTHER" id="PTHR37984">
    <property type="entry name" value="PROTEIN CBG26694"/>
    <property type="match status" value="1"/>
</dbReference>
<reference evidence="3" key="2">
    <citation type="submission" date="2025-08" db="UniProtKB">
        <authorList>
            <consortium name="Ensembl"/>
        </authorList>
    </citation>
    <scope>IDENTIFICATION</scope>
</reference>
<dbReference type="AlphaFoldDB" id="A0A669AV65"/>
<reference evidence="4" key="1">
    <citation type="submission" date="2012-01" db="EMBL/GenBank/DDBJ databases">
        <title>The Genome Sequence of Oreochromis niloticus (Nile Tilapia).</title>
        <authorList>
            <consortium name="Broad Institute Genome Assembly Team"/>
            <consortium name="Broad Institute Sequencing Platform"/>
            <person name="Di Palma F."/>
            <person name="Johnson J."/>
            <person name="Lander E.S."/>
            <person name="Lindblad-Toh K."/>
        </authorList>
    </citation>
    <scope>NUCLEOTIDE SEQUENCE [LARGE SCALE GENOMIC DNA]</scope>
</reference>
<dbReference type="FunFam" id="3.30.420.10:FF:000032">
    <property type="entry name" value="Retrovirus-related Pol polyprotein from transposon 297-like Protein"/>
    <property type="match status" value="1"/>
</dbReference>
<evidence type="ECO:0000313" key="3">
    <source>
        <dbReference type="Ensembl" id="ENSONIP00000026929.1"/>
    </source>
</evidence>
<dbReference type="Gene3D" id="3.30.420.10">
    <property type="entry name" value="Ribonuclease H-like superfamily/Ribonuclease H"/>
    <property type="match status" value="1"/>
</dbReference>